<dbReference type="CDD" id="cd21650">
    <property type="entry name" value="CrtA-like"/>
    <property type="match status" value="1"/>
</dbReference>
<keyword evidence="1" id="KW-0503">Monooxygenase</keyword>
<sequence>MQIVTLSLYHFAGPPAKLWAFSQMGLMRPAVARMEGLRFYKMMGTGAGAGFSTTPDLSTYTLLCVWDDMAAARKALDTAEPFARYRARADRSATLLMAATQTRGQWSGAEPFAVDAGTRPQGPIVALTRATLRWSKLAAFWSLVPAISDMAEADAHQHFMMGMGEVPYKHQMTFSIWDDEAAMRDFSLNSPTHGTAVRRAWDEGWFAESLFARFNLLGVEGAWPGLERFASGAEPVTDDMRSRQAA</sequence>
<accession>A0A3A8A5A1</accession>
<organism evidence="1 2">
    <name type="scientific">Oceaniradius stylonematis</name>
    <dbReference type="NCBI Taxonomy" id="2184161"/>
    <lineage>
        <taxon>Bacteria</taxon>
        <taxon>Pseudomonadati</taxon>
        <taxon>Pseudomonadota</taxon>
        <taxon>Alphaproteobacteria</taxon>
        <taxon>Hyphomicrobiales</taxon>
        <taxon>Ahrensiaceae</taxon>
        <taxon>Oceaniradius</taxon>
    </lineage>
</organism>
<evidence type="ECO:0000313" key="2">
    <source>
        <dbReference type="Proteomes" id="UP000246132"/>
    </source>
</evidence>
<keyword evidence="1" id="KW-0560">Oxidoreductase</keyword>
<evidence type="ECO:0000313" key="1">
    <source>
        <dbReference type="EMBL" id="RKF05365.1"/>
    </source>
</evidence>
<reference evidence="1 2" key="1">
    <citation type="journal article" date="2018" name="Int. J. Syst. Bacteriol.">
        <title>Oceaniradius stylonemae gen. nov., sp. nov., isolated from a red alga, Stylonema cornu-cervi.</title>
        <authorList>
            <person name="Jeong S."/>
        </authorList>
    </citation>
    <scope>NUCLEOTIDE SEQUENCE [LARGE SCALE GENOMIC DNA]</scope>
    <source>
        <strain evidence="1 2">StC1</strain>
    </source>
</reference>
<dbReference type="RefSeq" id="WP_109768465.1">
    <property type="nucleotide sequence ID" value="NZ_QFWV02000009.1"/>
</dbReference>
<gene>
    <name evidence="1" type="ORF">DEM25_016305</name>
</gene>
<dbReference type="Proteomes" id="UP000246132">
    <property type="component" value="Unassembled WGS sequence"/>
</dbReference>
<dbReference type="InterPro" id="IPR049574">
    <property type="entry name" value="CrtA-like"/>
</dbReference>
<dbReference type="EMBL" id="QFWV02000009">
    <property type="protein sequence ID" value="RKF05365.1"/>
    <property type="molecule type" value="Genomic_DNA"/>
</dbReference>
<name>A0A3A8A5A1_9HYPH</name>
<dbReference type="GO" id="GO:0004497">
    <property type="term" value="F:monooxygenase activity"/>
    <property type="evidence" value="ECO:0007669"/>
    <property type="project" value="UniProtKB-KW"/>
</dbReference>
<comment type="caution">
    <text evidence="1">The sequence shown here is derived from an EMBL/GenBank/DDBJ whole genome shotgun (WGS) entry which is preliminary data.</text>
</comment>
<dbReference type="OrthoDB" id="1122317at2"/>
<protein>
    <submittedName>
        <fullName evidence="1">Spheroidene monooxygenase</fullName>
    </submittedName>
</protein>
<proteinExistence type="predicted"/>
<keyword evidence="2" id="KW-1185">Reference proteome</keyword>
<dbReference type="AlphaFoldDB" id="A0A3A8A5A1"/>